<proteinExistence type="predicted"/>
<feature type="compositionally biased region" description="Acidic residues" evidence="5">
    <location>
        <begin position="238"/>
        <end position="253"/>
    </location>
</feature>
<dbReference type="GO" id="GO:0008237">
    <property type="term" value="F:metallopeptidase activity"/>
    <property type="evidence" value="ECO:0007669"/>
    <property type="project" value="TreeGrafter"/>
</dbReference>
<dbReference type="Gene3D" id="2.30.30.380">
    <property type="entry name" value="Zn-finger domain of Sec23/24"/>
    <property type="match status" value="1"/>
</dbReference>
<dbReference type="InterPro" id="IPR013536">
    <property type="entry name" value="WLM_dom"/>
</dbReference>
<dbReference type="PANTHER" id="PTHR46622:SF1">
    <property type="entry name" value="DNA-DEPENDENT METALLOPROTEASE WSS1"/>
    <property type="match status" value="1"/>
</dbReference>
<evidence type="ECO:0008006" key="9">
    <source>
        <dbReference type="Google" id="ProtNLM"/>
    </source>
</evidence>
<keyword evidence="1" id="KW-0479">Metal-binding</keyword>
<dbReference type="InterPro" id="IPR001876">
    <property type="entry name" value="Znf_RanBP2"/>
</dbReference>
<keyword evidence="2 4" id="KW-0863">Zinc-finger</keyword>
<evidence type="ECO:0000259" key="7">
    <source>
        <dbReference type="PROSITE" id="PS51397"/>
    </source>
</evidence>
<evidence type="ECO:0000313" key="8">
    <source>
        <dbReference type="EMBL" id="VWO98462.1"/>
    </source>
</evidence>
<feature type="domain" description="RanBP2-type" evidence="6">
    <location>
        <begin position="384"/>
        <end position="413"/>
    </location>
</feature>
<dbReference type="Pfam" id="PF08325">
    <property type="entry name" value="WLM"/>
    <property type="match status" value="1"/>
</dbReference>
<accession>A0A5K1K1U7</accession>
<protein>
    <recommendedName>
        <fullName evidence="9">WLM-domain-containing protein</fullName>
    </recommendedName>
</protein>
<dbReference type="GO" id="GO:0006281">
    <property type="term" value="P:DNA repair"/>
    <property type="evidence" value="ECO:0007669"/>
    <property type="project" value="TreeGrafter"/>
</dbReference>
<dbReference type="EMBL" id="LR726959">
    <property type="protein sequence ID" value="VWO98462.1"/>
    <property type="molecule type" value="Genomic_DNA"/>
</dbReference>
<evidence type="ECO:0000259" key="6">
    <source>
        <dbReference type="PROSITE" id="PS50199"/>
    </source>
</evidence>
<evidence type="ECO:0000256" key="4">
    <source>
        <dbReference type="PROSITE-ProRule" id="PRU00322"/>
    </source>
</evidence>
<evidence type="ECO:0000256" key="2">
    <source>
        <dbReference type="ARBA" id="ARBA00022771"/>
    </source>
</evidence>
<dbReference type="PANTHER" id="PTHR46622">
    <property type="entry name" value="DNA-DEPENDENT METALLOPROTEASE WSS1"/>
    <property type="match status" value="1"/>
</dbReference>
<feature type="region of interest" description="Disordered" evidence="5">
    <location>
        <begin position="232"/>
        <end position="352"/>
    </location>
</feature>
<evidence type="ECO:0000256" key="5">
    <source>
        <dbReference type="SAM" id="MobiDB-lite"/>
    </source>
</evidence>
<name>A0A5K1K1U7_9APHY</name>
<dbReference type="AlphaFoldDB" id="A0A5K1K1U7"/>
<dbReference type="GO" id="GO:0005634">
    <property type="term" value="C:nucleus"/>
    <property type="evidence" value="ECO:0007669"/>
    <property type="project" value="TreeGrafter"/>
</dbReference>
<dbReference type="InterPro" id="IPR053000">
    <property type="entry name" value="WSS1-like_metalloprotease"/>
</dbReference>
<dbReference type="InterPro" id="IPR036443">
    <property type="entry name" value="Znf_RanBP2_sf"/>
</dbReference>
<keyword evidence="3" id="KW-0862">Zinc</keyword>
<feature type="compositionally biased region" description="Low complexity" evidence="5">
    <location>
        <begin position="257"/>
        <end position="301"/>
    </location>
</feature>
<feature type="domain" description="WLM" evidence="7">
    <location>
        <begin position="1"/>
        <end position="206"/>
    </location>
</feature>
<reference evidence="8" key="1">
    <citation type="submission" date="2019-10" db="EMBL/GenBank/DDBJ databases">
        <authorList>
            <person name="Nor Muhammad N."/>
        </authorList>
    </citation>
    <scope>NUCLEOTIDE SEQUENCE</scope>
</reference>
<dbReference type="PROSITE" id="PS01358">
    <property type="entry name" value="ZF_RANBP2_1"/>
    <property type="match status" value="1"/>
</dbReference>
<evidence type="ECO:0000256" key="3">
    <source>
        <dbReference type="ARBA" id="ARBA00022833"/>
    </source>
</evidence>
<sequence length="460" mass="49425">MPDIFVKSFTHLKDKPRADQALKLLQRIASLVKPIMRKHDWVLPVLSEFFPEQPNLLAQLSSLPGLNINGGEKIMVRLRAPHAPDTFLPEESVLRTMLHELTHNVHGPHDAAFYKFLSGLEDEYDALRRSGYAGEGFHAPGQRLGTNVSHNLPLHLARAKAAEAADKRKQVSVVMRGGVRLGGVSRRNANKSPREFAAEAAERRARDELACASGAVAQREAEKAAKESIRNDVIDLTSDSESEPEVFIVDEEPPSPTSKSPSTSSAPLGSTSNSTSTLLPPERTLSSSSISSMSSTASTSSRMPRPLVKRVPHGAGDAQPKLPKPRSHSRVAASGGCVTPATPTPPPTRAGSIVLPRNVRELSPLSTVLPASALAPPPSAVIPLEREWECPRCTLMNDSLALQCAACLGVRPKLSSATPTPKQRVGEQKADGWQCGVCGEAGMPHDFWSCRFCGSVKATS</sequence>
<dbReference type="PROSITE" id="PS51397">
    <property type="entry name" value="WLM"/>
    <property type="match status" value="1"/>
</dbReference>
<gene>
    <name evidence="8" type="primary">Q5A5P7</name>
</gene>
<dbReference type="PROSITE" id="PS50199">
    <property type="entry name" value="ZF_RANBP2_2"/>
    <property type="match status" value="1"/>
</dbReference>
<dbReference type="SUPFAM" id="SSF90209">
    <property type="entry name" value="Ran binding protein zinc finger-like"/>
    <property type="match status" value="1"/>
</dbReference>
<evidence type="ECO:0000256" key="1">
    <source>
        <dbReference type="ARBA" id="ARBA00022723"/>
    </source>
</evidence>
<organism evidence="8">
    <name type="scientific">Ganoderma boninense</name>
    <dbReference type="NCBI Taxonomy" id="34458"/>
    <lineage>
        <taxon>Eukaryota</taxon>
        <taxon>Fungi</taxon>
        <taxon>Dikarya</taxon>
        <taxon>Basidiomycota</taxon>
        <taxon>Agaricomycotina</taxon>
        <taxon>Agaricomycetes</taxon>
        <taxon>Polyporales</taxon>
        <taxon>Polyporaceae</taxon>
        <taxon>Ganoderma</taxon>
    </lineage>
</organism>
<dbReference type="GO" id="GO:0008270">
    <property type="term" value="F:zinc ion binding"/>
    <property type="evidence" value="ECO:0007669"/>
    <property type="project" value="UniProtKB-KW"/>
</dbReference>